<evidence type="ECO:0008006" key="10">
    <source>
        <dbReference type="Google" id="ProtNLM"/>
    </source>
</evidence>
<keyword evidence="2" id="KW-1003">Cell membrane</keyword>
<dbReference type="PRINTS" id="PR01806">
    <property type="entry name" value="VIRFACTRMVIN"/>
</dbReference>
<evidence type="ECO:0000256" key="3">
    <source>
        <dbReference type="ARBA" id="ARBA00022692"/>
    </source>
</evidence>
<evidence type="ECO:0000256" key="6">
    <source>
        <dbReference type="ARBA" id="ARBA00022989"/>
    </source>
</evidence>
<dbReference type="PANTHER" id="PTHR47019:SF1">
    <property type="entry name" value="LIPID II FLIPPASE MURJ"/>
    <property type="match status" value="1"/>
</dbReference>
<sequence>MMKPDAGTFNKMLEGQKVGGFQLLKSSAIVSVMTMISRVFGLVRDMVIAYFFGAAAGADAFFLAFRIPNFFRRLFAEGAFSQSFVPVLSEYKSRRRHAEVKELINRTSGTLGLILLLITFVGVLAAELVISLFAPGYVYHGEAAKFGLAVEMLRLTFPYLMLISMTALSGAILNTYGRFAIPAFTPVLLNVSLIGSALLLRDHLQEPVMALAWGVLIAGVAQLTFQLPFLARISLMPLPKPGFSDAGVRRIGVLMLPAIFGASVSQINLLLDTLLASFLETGSLSWLYYSDRLLELPLALFGITIATVILPGLSREH</sequence>
<dbReference type="CDD" id="cd13123">
    <property type="entry name" value="MATE_MurJ_like"/>
    <property type="match status" value="1"/>
</dbReference>
<feature type="transmembrane region" description="Helical" evidence="8">
    <location>
        <begin position="155"/>
        <end position="173"/>
    </location>
</feature>
<keyword evidence="4" id="KW-0133">Cell shape</keyword>
<keyword evidence="6 8" id="KW-1133">Transmembrane helix</keyword>
<reference evidence="9" key="1">
    <citation type="submission" date="2018-05" db="EMBL/GenBank/DDBJ databases">
        <authorList>
            <person name="Lanie J.A."/>
            <person name="Ng W.-L."/>
            <person name="Kazmierczak K.M."/>
            <person name="Andrzejewski T.M."/>
            <person name="Davidsen T.M."/>
            <person name="Wayne K.J."/>
            <person name="Tettelin H."/>
            <person name="Glass J.I."/>
            <person name="Rusch D."/>
            <person name="Podicherti R."/>
            <person name="Tsui H.-C.T."/>
            <person name="Winkler M.E."/>
        </authorList>
    </citation>
    <scope>NUCLEOTIDE SEQUENCE</scope>
</reference>
<evidence type="ECO:0000256" key="8">
    <source>
        <dbReference type="SAM" id="Phobius"/>
    </source>
</evidence>
<gene>
    <name evidence="9" type="ORF">METZ01_LOCUS326988</name>
</gene>
<dbReference type="Pfam" id="PF03023">
    <property type="entry name" value="MurJ"/>
    <property type="match status" value="1"/>
</dbReference>
<dbReference type="GO" id="GO:0034204">
    <property type="term" value="P:lipid translocation"/>
    <property type="evidence" value="ECO:0007669"/>
    <property type="project" value="TreeGrafter"/>
</dbReference>
<keyword evidence="7 8" id="KW-0472">Membrane</keyword>
<keyword evidence="5" id="KW-0573">Peptidoglycan synthesis</keyword>
<evidence type="ECO:0000256" key="4">
    <source>
        <dbReference type="ARBA" id="ARBA00022960"/>
    </source>
</evidence>
<dbReference type="GO" id="GO:0009252">
    <property type="term" value="P:peptidoglycan biosynthetic process"/>
    <property type="evidence" value="ECO:0007669"/>
    <property type="project" value="UniProtKB-KW"/>
</dbReference>
<accession>A0A382PL76</accession>
<evidence type="ECO:0000256" key="1">
    <source>
        <dbReference type="ARBA" id="ARBA00004651"/>
    </source>
</evidence>
<organism evidence="9">
    <name type="scientific">marine metagenome</name>
    <dbReference type="NCBI Taxonomy" id="408172"/>
    <lineage>
        <taxon>unclassified sequences</taxon>
        <taxon>metagenomes</taxon>
        <taxon>ecological metagenomes</taxon>
    </lineage>
</organism>
<dbReference type="EMBL" id="UINC01108207">
    <property type="protein sequence ID" value="SVC74134.1"/>
    <property type="molecule type" value="Genomic_DNA"/>
</dbReference>
<evidence type="ECO:0000256" key="2">
    <source>
        <dbReference type="ARBA" id="ARBA00022475"/>
    </source>
</evidence>
<evidence type="ECO:0000313" key="9">
    <source>
        <dbReference type="EMBL" id="SVC74134.1"/>
    </source>
</evidence>
<keyword evidence="3 8" id="KW-0812">Transmembrane</keyword>
<evidence type="ECO:0000256" key="5">
    <source>
        <dbReference type="ARBA" id="ARBA00022984"/>
    </source>
</evidence>
<feature type="transmembrane region" description="Helical" evidence="8">
    <location>
        <begin position="180"/>
        <end position="199"/>
    </location>
</feature>
<dbReference type="NCBIfam" id="TIGR01695">
    <property type="entry name" value="murJ_mviN"/>
    <property type="match status" value="1"/>
</dbReference>
<feature type="transmembrane region" description="Helical" evidence="8">
    <location>
        <begin position="211"/>
        <end position="230"/>
    </location>
</feature>
<feature type="transmembrane region" description="Helical" evidence="8">
    <location>
        <begin position="21"/>
        <end position="41"/>
    </location>
</feature>
<protein>
    <recommendedName>
        <fullName evidence="10">Murein biosynthesis integral membrane protein MurJ</fullName>
    </recommendedName>
</protein>
<dbReference type="InterPro" id="IPR004268">
    <property type="entry name" value="MurJ"/>
</dbReference>
<dbReference type="GO" id="GO:0008360">
    <property type="term" value="P:regulation of cell shape"/>
    <property type="evidence" value="ECO:0007669"/>
    <property type="project" value="UniProtKB-KW"/>
</dbReference>
<proteinExistence type="predicted"/>
<dbReference type="GO" id="GO:0015648">
    <property type="term" value="F:lipid-linked peptidoglycan transporter activity"/>
    <property type="evidence" value="ECO:0007669"/>
    <property type="project" value="TreeGrafter"/>
</dbReference>
<feature type="transmembrane region" description="Helical" evidence="8">
    <location>
        <begin position="111"/>
        <end position="135"/>
    </location>
</feature>
<feature type="transmembrane region" description="Helical" evidence="8">
    <location>
        <begin position="47"/>
        <end position="65"/>
    </location>
</feature>
<feature type="transmembrane region" description="Helical" evidence="8">
    <location>
        <begin position="251"/>
        <end position="276"/>
    </location>
</feature>
<dbReference type="AlphaFoldDB" id="A0A382PL76"/>
<name>A0A382PL76_9ZZZZ</name>
<comment type="subcellular location">
    <subcellularLocation>
        <location evidence="1">Cell membrane</location>
        <topology evidence="1">Multi-pass membrane protein</topology>
    </subcellularLocation>
</comment>
<feature type="non-terminal residue" evidence="9">
    <location>
        <position position="317"/>
    </location>
</feature>
<feature type="transmembrane region" description="Helical" evidence="8">
    <location>
        <begin position="296"/>
        <end position="313"/>
    </location>
</feature>
<dbReference type="GO" id="GO:0005886">
    <property type="term" value="C:plasma membrane"/>
    <property type="evidence" value="ECO:0007669"/>
    <property type="project" value="UniProtKB-SubCell"/>
</dbReference>
<dbReference type="PANTHER" id="PTHR47019">
    <property type="entry name" value="LIPID II FLIPPASE MURJ"/>
    <property type="match status" value="1"/>
</dbReference>
<evidence type="ECO:0000256" key="7">
    <source>
        <dbReference type="ARBA" id="ARBA00023136"/>
    </source>
</evidence>
<dbReference type="InterPro" id="IPR051050">
    <property type="entry name" value="Lipid_II_flippase_MurJ/MviN"/>
</dbReference>